<evidence type="ECO:0000259" key="8">
    <source>
        <dbReference type="Pfam" id="PF14322"/>
    </source>
</evidence>
<dbReference type="Gene3D" id="1.25.40.390">
    <property type="match status" value="1"/>
</dbReference>
<sequence>MKKKSFLNRYSLLFIAVTFLTLGSCQDDFTDRPSEDGISLDSYYSTNDQVASATNGMYSRTWFQMYNKFWWALEVGSGNMYSGSPDVSGLRTFSLNGSDPELVNGWSSLWANVQQSNMIINFLSARVGPAVSQNVLDNTIGEAYFMRATAYFDLVRLWGPVPIIENPLDYTSNPYVNTNPVADVYKLITADYLRAITLLAGKNRGANYANNGHVSKGSARAMLAKVYLYQKDYANAKAMAETVIESGEFKLLGGEQLPGKSFADLFTYANNNNEESIFAIQWKGDGNYGSANNSNTQFGFQDGTLSTSNASYAGVFGPSQEVLLSLYGSGDLRKHETVMVPGAVYPTIKTTQGIGLTVPTGKDLAQASGGAIKKYCIGVVNGNVTGQADGWAMMDNNTYVMRYAELLLIHAEAVLAGGASTSDAGALRSINAVRKRAGLADLTSITFDDIFLERRKELCFEGDYWFDLGRIDKNKAIAIMSAQNRGDRYGERHYTPIYSEDHATNDFYMDYPDNEVAKNPKLLQAPVPYTFK</sequence>
<keyword evidence="4" id="KW-0472">Membrane</keyword>
<dbReference type="CDD" id="cd08977">
    <property type="entry name" value="SusD"/>
    <property type="match status" value="1"/>
</dbReference>
<comment type="similarity">
    <text evidence="2">Belongs to the SusD family.</text>
</comment>
<dbReference type="InterPro" id="IPR011990">
    <property type="entry name" value="TPR-like_helical_dom_sf"/>
</dbReference>
<evidence type="ECO:0000256" key="5">
    <source>
        <dbReference type="ARBA" id="ARBA00023237"/>
    </source>
</evidence>
<evidence type="ECO:0000256" key="6">
    <source>
        <dbReference type="SAM" id="SignalP"/>
    </source>
</evidence>
<evidence type="ECO:0000256" key="3">
    <source>
        <dbReference type="ARBA" id="ARBA00022729"/>
    </source>
</evidence>
<dbReference type="Pfam" id="PF14322">
    <property type="entry name" value="SusD-like_3"/>
    <property type="match status" value="1"/>
</dbReference>
<dbReference type="PROSITE" id="PS51257">
    <property type="entry name" value="PROKAR_LIPOPROTEIN"/>
    <property type="match status" value="1"/>
</dbReference>
<organism evidence="9 10">
    <name type="scientific">Flavobacterium johnsoniae</name>
    <name type="common">Cytophaga johnsonae</name>
    <dbReference type="NCBI Taxonomy" id="986"/>
    <lineage>
        <taxon>Bacteria</taxon>
        <taxon>Pseudomonadati</taxon>
        <taxon>Bacteroidota</taxon>
        <taxon>Flavobacteriia</taxon>
        <taxon>Flavobacteriales</taxon>
        <taxon>Flavobacteriaceae</taxon>
        <taxon>Flavobacterium</taxon>
    </lineage>
</organism>
<feature type="chain" id="PRO_5009643856" evidence="6">
    <location>
        <begin position="27"/>
        <end position="532"/>
    </location>
</feature>
<dbReference type="EMBL" id="MLFK01000001">
    <property type="protein sequence ID" value="OIV43773.1"/>
    <property type="molecule type" value="Genomic_DNA"/>
</dbReference>
<keyword evidence="5" id="KW-0998">Cell outer membrane</keyword>
<dbReference type="InterPro" id="IPR033985">
    <property type="entry name" value="SusD-like_N"/>
</dbReference>
<feature type="domain" description="RagB/SusD" evidence="7">
    <location>
        <begin position="275"/>
        <end position="526"/>
    </location>
</feature>
<protein>
    <submittedName>
        <fullName evidence="9">RagB/SusD family nutrient uptake outer membrane protein</fullName>
    </submittedName>
</protein>
<gene>
    <name evidence="9" type="ORF">BKM63_00790</name>
</gene>
<dbReference type="SUPFAM" id="SSF48452">
    <property type="entry name" value="TPR-like"/>
    <property type="match status" value="1"/>
</dbReference>
<dbReference type="GO" id="GO:0009279">
    <property type="term" value="C:cell outer membrane"/>
    <property type="evidence" value="ECO:0007669"/>
    <property type="project" value="UniProtKB-SubCell"/>
</dbReference>
<dbReference type="RefSeq" id="WP_071634786.1">
    <property type="nucleotide sequence ID" value="NZ_MLFK01000001.1"/>
</dbReference>
<dbReference type="Pfam" id="PF07980">
    <property type="entry name" value="SusD_RagB"/>
    <property type="match status" value="1"/>
</dbReference>
<feature type="signal peptide" evidence="6">
    <location>
        <begin position="1"/>
        <end position="26"/>
    </location>
</feature>
<evidence type="ECO:0000256" key="4">
    <source>
        <dbReference type="ARBA" id="ARBA00023136"/>
    </source>
</evidence>
<evidence type="ECO:0000259" key="7">
    <source>
        <dbReference type="Pfam" id="PF07980"/>
    </source>
</evidence>
<feature type="domain" description="SusD-like N-terminal" evidence="8">
    <location>
        <begin position="95"/>
        <end position="228"/>
    </location>
</feature>
<dbReference type="Proteomes" id="UP000182826">
    <property type="component" value="Unassembled WGS sequence"/>
</dbReference>
<evidence type="ECO:0000313" key="10">
    <source>
        <dbReference type="Proteomes" id="UP000182826"/>
    </source>
</evidence>
<evidence type="ECO:0000313" key="9">
    <source>
        <dbReference type="EMBL" id="OIV43773.1"/>
    </source>
</evidence>
<keyword evidence="10" id="KW-1185">Reference proteome</keyword>
<comment type="subcellular location">
    <subcellularLocation>
        <location evidence="1">Cell outer membrane</location>
    </subcellularLocation>
</comment>
<evidence type="ECO:0000256" key="1">
    <source>
        <dbReference type="ARBA" id="ARBA00004442"/>
    </source>
</evidence>
<name>A0A1J7BYS8_FLAJO</name>
<dbReference type="InterPro" id="IPR012944">
    <property type="entry name" value="SusD_RagB_dom"/>
</dbReference>
<dbReference type="OrthoDB" id="5694214at2"/>
<comment type="caution">
    <text evidence="9">The sequence shown here is derived from an EMBL/GenBank/DDBJ whole genome shotgun (WGS) entry which is preliminary data.</text>
</comment>
<proteinExistence type="inferred from homology"/>
<accession>A0A1J7BYS8</accession>
<dbReference type="AlphaFoldDB" id="A0A1J7BYS8"/>
<keyword evidence="3 6" id="KW-0732">Signal</keyword>
<evidence type="ECO:0000256" key="2">
    <source>
        <dbReference type="ARBA" id="ARBA00006275"/>
    </source>
</evidence>
<reference evidence="9 10" key="1">
    <citation type="submission" date="2016-10" db="EMBL/GenBank/DDBJ databases">
        <title>Draft Genome Sequence of Rhizobacteria Flavobacterium johnsoniae CI04.</title>
        <authorList>
            <person name="Bravo J.I."/>
            <person name="Lozano G.L."/>
            <person name="Handelsman J."/>
        </authorList>
    </citation>
    <scope>NUCLEOTIDE SEQUENCE [LARGE SCALE GENOMIC DNA]</scope>
    <source>
        <strain evidence="9 10">CI04</strain>
    </source>
</reference>